<evidence type="ECO:0000256" key="1">
    <source>
        <dbReference type="SAM" id="Phobius"/>
    </source>
</evidence>
<gene>
    <name evidence="2" type="ORF">CH371_10845</name>
</gene>
<evidence type="ECO:0000313" key="3">
    <source>
        <dbReference type="Proteomes" id="UP000231912"/>
    </source>
</evidence>
<dbReference type="RefSeq" id="WP_100758893.1">
    <property type="nucleotide sequence ID" value="NZ_NPDT01000003.1"/>
</dbReference>
<dbReference type="AlphaFoldDB" id="A0A2M9ZC98"/>
<comment type="caution">
    <text evidence="2">The sequence shown here is derived from an EMBL/GenBank/DDBJ whole genome shotgun (WGS) entry which is preliminary data.</text>
</comment>
<keyword evidence="1" id="KW-1133">Transmembrane helix</keyword>
<dbReference type="EMBL" id="NPDT01000003">
    <property type="protein sequence ID" value="PJZ66009.1"/>
    <property type="molecule type" value="Genomic_DNA"/>
</dbReference>
<reference evidence="2 3" key="1">
    <citation type="submission" date="2017-07" db="EMBL/GenBank/DDBJ databases">
        <title>Leptospira spp. isolated from tropical soils.</title>
        <authorList>
            <person name="Thibeaux R."/>
            <person name="Iraola G."/>
            <person name="Ferres I."/>
            <person name="Bierque E."/>
            <person name="Girault D."/>
            <person name="Soupe-Gilbert M.-E."/>
            <person name="Picardeau M."/>
            <person name="Goarant C."/>
        </authorList>
    </citation>
    <scope>NUCLEOTIDE SEQUENCE [LARGE SCALE GENOMIC DNA]</scope>
    <source>
        <strain evidence="2 3">FH2-C-A2</strain>
    </source>
</reference>
<dbReference type="Proteomes" id="UP000231912">
    <property type="component" value="Unassembled WGS sequence"/>
</dbReference>
<protein>
    <submittedName>
        <fullName evidence="2">Uncharacterized protein</fullName>
    </submittedName>
</protein>
<accession>A0A2M9ZC98</accession>
<name>A0A2M9ZC98_9LEPT</name>
<keyword evidence="1" id="KW-0472">Membrane</keyword>
<sequence length="515" mass="61487">MRTPSISVSKIRIIVSGLVLIFLADFLFFRIGLWILPNESSWGSNYFYNFIYEFRSLDSKPKKGFRILLLGSSIAHYSLDRRLLEEEILRKSGKQVEVEFLTYAGMAPLDAYLLKDKILSLRPDLIVYPVNFIDWRLHRAYVLEPKTGKNETISEDRLLLDALDFQDAPQSKYIFPWETFSEFWNIIGPEKAAEYSAAGLFSFYRYKDIYWKQIKTFYEHRFGRNTSYQEYNGVQIPERVTSRGWTGKSFSFAPREYMVRSGFYIQVVEEILRPGPLRLEMSDSFGRIQVLYFDSPGWKNVKLRPEFLNKGENNPIRAELSATWVPYEASGENKDWSRDLLGVRLQQTFGSEIPRRNRFLIREERTEDLRYEGMSKKEYEEYFNFRLLSEPGKRPGIQYLRVLADSKRRIAEEKFRPVLHFRYMKEFLTFMNGNRVPVLLVNNPENPISLSWYQESDWYREHLRYLREISIREECFLDLKDFLRPNDFWDYHHFTYQAMKKMNSTYVNAILKFVE</sequence>
<keyword evidence="1" id="KW-0812">Transmembrane</keyword>
<evidence type="ECO:0000313" key="2">
    <source>
        <dbReference type="EMBL" id="PJZ66009.1"/>
    </source>
</evidence>
<proteinExistence type="predicted"/>
<feature type="transmembrane region" description="Helical" evidence="1">
    <location>
        <begin position="12"/>
        <end position="36"/>
    </location>
</feature>
<organism evidence="2 3">
    <name type="scientific">Leptospira wolffii</name>
    <dbReference type="NCBI Taxonomy" id="409998"/>
    <lineage>
        <taxon>Bacteria</taxon>
        <taxon>Pseudomonadati</taxon>
        <taxon>Spirochaetota</taxon>
        <taxon>Spirochaetia</taxon>
        <taxon>Leptospirales</taxon>
        <taxon>Leptospiraceae</taxon>
        <taxon>Leptospira</taxon>
    </lineage>
</organism>